<keyword evidence="8" id="KW-1185">Reference proteome</keyword>
<evidence type="ECO:0000256" key="2">
    <source>
        <dbReference type="ARBA" id="ARBA00022723"/>
    </source>
</evidence>
<dbReference type="eggNOG" id="ENOG502RZVZ">
    <property type="taxonomic scope" value="Eukaryota"/>
</dbReference>
<protein>
    <recommendedName>
        <fullName evidence="5">CENP-V/GFA domain-containing protein</fullName>
    </recommendedName>
</protein>
<dbReference type="Pfam" id="PF04828">
    <property type="entry name" value="GFA"/>
    <property type="match status" value="1"/>
</dbReference>
<evidence type="ECO:0000259" key="5">
    <source>
        <dbReference type="PROSITE" id="PS51891"/>
    </source>
</evidence>
<reference evidence="6" key="3">
    <citation type="submission" date="2011-03" db="EMBL/GenBank/DDBJ databases">
        <title>Annotation of Magnaporthe poae ATCC 64411.</title>
        <authorList>
            <person name="Ma L.-J."/>
            <person name="Dead R."/>
            <person name="Young S.K."/>
            <person name="Zeng Q."/>
            <person name="Gargeya S."/>
            <person name="Fitzgerald M."/>
            <person name="Haas B."/>
            <person name="Abouelleil A."/>
            <person name="Alvarado L."/>
            <person name="Arachchi H.M."/>
            <person name="Berlin A."/>
            <person name="Brown A."/>
            <person name="Chapman S.B."/>
            <person name="Chen Z."/>
            <person name="Dunbar C."/>
            <person name="Freedman E."/>
            <person name="Gearin G."/>
            <person name="Gellesch M."/>
            <person name="Goldberg J."/>
            <person name="Griggs A."/>
            <person name="Gujja S."/>
            <person name="Heiman D."/>
            <person name="Howarth C."/>
            <person name="Larson L."/>
            <person name="Lui A."/>
            <person name="MacDonald P.J.P."/>
            <person name="Mehta T."/>
            <person name="Montmayeur A."/>
            <person name="Murphy C."/>
            <person name="Neiman D."/>
            <person name="Pearson M."/>
            <person name="Priest M."/>
            <person name="Roberts A."/>
            <person name="Saif S."/>
            <person name="Shea T."/>
            <person name="Shenoy N."/>
            <person name="Sisk P."/>
            <person name="Stolte C."/>
            <person name="Sykes S."/>
            <person name="Yandava C."/>
            <person name="Wortman J."/>
            <person name="Nusbaum C."/>
            <person name="Birren B."/>
        </authorList>
    </citation>
    <scope>NUCLEOTIDE SEQUENCE</scope>
    <source>
        <strain evidence="6">ATCC 64411</strain>
    </source>
</reference>
<keyword evidence="2" id="KW-0479">Metal-binding</keyword>
<reference evidence="8" key="2">
    <citation type="submission" date="2010-05" db="EMBL/GenBank/DDBJ databases">
        <title>The genome sequence of Magnaporthe poae strain ATCC 64411.</title>
        <authorList>
            <person name="Ma L.-J."/>
            <person name="Dead R."/>
            <person name="Young S."/>
            <person name="Zeng Q."/>
            <person name="Koehrsen M."/>
            <person name="Alvarado L."/>
            <person name="Berlin A."/>
            <person name="Chapman S.B."/>
            <person name="Chen Z."/>
            <person name="Freedman E."/>
            <person name="Gellesch M."/>
            <person name="Goldberg J."/>
            <person name="Griggs A."/>
            <person name="Gujja S."/>
            <person name="Heilman E.R."/>
            <person name="Heiman D."/>
            <person name="Hepburn T."/>
            <person name="Howarth C."/>
            <person name="Jen D."/>
            <person name="Larson L."/>
            <person name="Mehta T."/>
            <person name="Neiman D."/>
            <person name="Pearson M."/>
            <person name="Roberts A."/>
            <person name="Saif S."/>
            <person name="Shea T."/>
            <person name="Shenoy N."/>
            <person name="Sisk P."/>
            <person name="Stolte C."/>
            <person name="Sykes S."/>
            <person name="Walk T."/>
            <person name="White J."/>
            <person name="Yandava C."/>
            <person name="Haas B."/>
            <person name="Nusbaum C."/>
            <person name="Birren B."/>
        </authorList>
    </citation>
    <scope>NUCLEOTIDE SEQUENCE [LARGE SCALE GENOMIC DNA]</scope>
    <source>
        <strain evidence="8">ATCC 64411 / 73-15</strain>
    </source>
</reference>
<dbReference type="GO" id="GO:0016846">
    <property type="term" value="F:carbon-sulfur lyase activity"/>
    <property type="evidence" value="ECO:0007669"/>
    <property type="project" value="InterPro"/>
</dbReference>
<reference evidence="6" key="1">
    <citation type="submission" date="2010-05" db="EMBL/GenBank/DDBJ databases">
        <title>The Genome Sequence of Magnaporthe poae strain ATCC 64411.</title>
        <authorList>
            <consortium name="The Broad Institute Genome Sequencing Platform"/>
            <consortium name="Broad Institute Genome Sequencing Center for Infectious Disease"/>
            <person name="Ma L.-J."/>
            <person name="Dead R."/>
            <person name="Young S."/>
            <person name="Zeng Q."/>
            <person name="Koehrsen M."/>
            <person name="Alvarado L."/>
            <person name="Berlin A."/>
            <person name="Chapman S.B."/>
            <person name="Chen Z."/>
            <person name="Freedman E."/>
            <person name="Gellesch M."/>
            <person name="Goldberg J."/>
            <person name="Griggs A."/>
            <person name="Gujja S."/>
            <person name="Heilman E.R."/>
            <person name="Heiman D."/>
            <person name="Hepburn T."/>
            <person name="Howarth C."/>
            <person name="Jen D."/>
            <person name="Larson L."/>
            <person name="Mehta T."/>
            <person name="Neiman D."/>
            <person name="Pearson M."/>
            <person name="Roberts A."/>
            <person name="Saif S."/>
            <person name="Shea T."/>
            <person name="Shenoy N."/>
            <person name="Sisk P."/>
            <person name="Stolte C."/>
            <person name="Sykes S."/>
            <person name="Walk T."/>
            <person name="White J."/>
            <person name="Yandava C."/>
            <person name="Haas B."/>
            <person name="Nusbaum C."/>
            <person name="Birren B."/>
        </authorList>
    </citation>
    <scope>NUCLEOTIDE SEQUENCE</scope>
    <source>
        <strain evidence="6">ATCC 64411</strain>
    </source>
</reference>
<gene>
    <name evidence="6" type="ORF">MAPG_00202</name>
</gene>
<dbReference type="PANTHER" id="PTHR33337">
    <property type="entry name" value="GFA DOMAIN-CONTAINING PROTEIN"/>
    <property type="match status" value="1"/>
</dbReference>
<dbReference type="VEuPathDB" id="FungiDB:MAPG_00202"/>
<dbReference type="STRING" id="644358.A0A0C4DKD4"/>
<dbReference type="OMA" id="DINFTHG"/>
<name>A0A0C4DKD4_MAGP6</name>
<evidence type="ECO:0000313" key="6">
    <source>
        <dbReference type="EMBL" id="KLU81107.1"/>
    </source>
</evidence>
<evidence type="ECO:0000256" key="1">
    <source>
        <dbReference type="ARBA" id="ARBA00005495"/>
    </source>
</evidence>
<dbReference type="PANTHER" id="PTHR33337:SF40">
    <property type="entry name" value="CENP-V_GFA DOMAIN-CONTAINING PROTEIN-RELATED"/>
    <property type="match status" value="1"/>
</dbReference>
<keyword evidence="4" id="KW-0456">Lyase</keyword>
<dbReference type="InterPro" id="IPR006913">
    <property type="entry name" value="CENP-V/GFA"/>
</dbReference>
<keyword evidence="3" id="KW-0862">Zinc</keyword>
<sequence length="177" mass="19835">MSDDDWKTSAPYSIGGPPDGATVYWTGSCHCGRIEYSLTRDKPLQSKYCHCSDCRVLHGAPFQWAAIFHKSDIHFTHGAQGLGWYHTSTKSPEHHLPCKVYCAFCRTPIMDEGRNMVLLFPTLINGLDERAREAFKPQSHLFYPQRVVDFAGDGVTKWSGLNDQSDELGEDGRPKGA</sequence>
<evidence type="ECO:0000256" key="4">
    <source>
        <dbReference type="ARBA" id="ARBA00023239"/>
    </source>
</evidence>
<reference evidence="7" key="4">
    <citation type="journal article" date="2015" name="G3 (Bethesda)">
        <title>Genome sequences of three phytopathogenic species of the Magnaporthaceae family of fungi.</title>
        <authorList>
            <person name="Okagaki L.H."/>
            <person name="Nunes C.C."/>
            <person name="Sailsbery J."/>
            <person name="Clay B."/>
            <person name="Brown D."/>
            <person name="John T."/>
            <person name="Oh Y."/>
            <person name="Young N."/>
            <person name="Fitzgerald M."/>
            <person name="Haas B.J."/>
            <person name="Zeng Q."/>
            <person name="Young S."/>
            <person name="Adiconis X."/>
            <person name="Fan L."/>
            <person name="Levin J.Z."/>
            <person name="Mitchell T.K."/>
            <person name="Okubara P.A."/>
            <person name="Farman M.L."/>
            <person name="Kohn L.M."/>
            <person name="Birren B."/>
            <person name="Ma L.-J."/>
            <person name="Dean R.A."/>
        </authorList>
    </citation>
    <scope>NUCLEOTIDE SEQUENCE</scope>
    <source>
        <strain evidence="7">ATCC 64411 / 73-15</strain>
    </source>
</reference>
<dbReference type="InterPro" id="IPR011057">
    <property type="entry name" value="Mss4-like_sf"/>
</dbReference>
<dbReference type="EMBL" id="ADBL01000042">
    <property type="status" value="NOT_ANNOTATED_CDS"/>
    <property type="molecule type" value="Genomic_DNA"/>
</dbReference>
<dbReference type="AlphaFoldDB" id="A0A0C4DKD4"/>
<dbReference type="PROSITE" id="PS51891">
    <property type="entry name" value="CENP_V_GFA"/>
    <property type="match status" value="1"/>
</dbReference>
<evidence type="ECO:0000313" key="7">
    <source>
        <dbReference type="EnsemblFungi" id="MAPG_00202T0"/>
    </source>
</evidence>
<accession>A0A0C4DKD4</accession>
<proteinExistence type="inferred from homology"/>
<dbReference type="EnsemblFungi" id="MAPG_00202T0">
    <property type="protein sequence ID" value="MAPG_00202T0"/>
    <property type="gene ID" value="MAPG_00202"/>
</dbReference>
<dbReference type="OrthoDB" id="9970124at2759"/>
<dbReference type="Gene3D" id="3.90.1590.10">
    <property type="entry name" value="glutathione-dependent formaldehyde- activating enzyme (gfa)"/>
    <property type="match status" value="1"/>
</dbReference>
<dbReference type="Proteomes" id="UP000011715">
    <property type="component" value="Unassembled WGS sequence"/>
</dbReference>
<dbReference type="SUPFAM" id="SSF51316">
    <property type="entry name" value="Mss4-like"/>
    <property type="match status" value="1"/>
</dbReference>
<dbReference type="GO" id="GO:0046872">
    <property type="term" value="F:metal ion binding"/>
    <property type="evidence" value="ECO:0007669"/>
    <property type="project" value="UniProtKB-KW"/>
</dbReference>
<dbReference type="EMBL" id="GL876966">
    <property type="protein sequence ID" value="KLU81107.1"/>
    <property type="molecule type" value="Genomic_DNA"/>
</dbReference>
<feature type="domain" description="CENP-V/GFA" evidence="5">
    <location>
        <begin position="25"/>
        <end position="144"/>
    </location>
</feature>
<evidence type="ECO:0000256" key="3">
    <source>
        <dbReference type="ARBA" id="ARBA00022833"/>
    </source>
</evidence>
<organism evidence="7 8">
    <name type="scientific">Magnaporthiopsis poae (strain ATCC 64411 / 73-15)</name>
    <name type="common">Kentucky bluegrass fungus</name>
    <name type="synonym">Magnaporthe poae</name>
    <dbReference type="NCBI Taxonomy" id="644358"/>
    <lineage>
        <taxon>Eukaryota</taxon>
        <taxon>Fungi</taxon>
        <taxon>Dikarya</taxon>
        <taxon>Ascomycota</taxon>
        <taxon>Pezizomycotina</taxon>
        <taxon>Sordariomycetes</taxon>
        <taxon>Sordariomycetidae</taxon>
        <taxon>Magnaporthales</taxon>
        <taxon>Magnaporthaceae</taxon>
        <taxon>Magnaporthiopsis</taxon>
    </lineage>
</organism>
<evidence type="ECO:0000313" key="8">
    <source>
        <dbReference type="Proteomes" id="UP000011715"/>
    </source>
</evidence>
<comment type="similarity">
    <text evidence="1">Belongs to the Gfa family.</text>
</comment>
<reference evidence="7" key="5">
    <citation type="submission" date="2015-06" db="UniProtKB">
        <authorList>
            <consortium name="EnsemblFungi"/>
        </authorList>
    </citation>
    <scope>IDENTIFICATION</scope>
    <source>
        <strain evidence="7">ATCC 64411</strain>
    </source>
</reference>